<accession>A0A8H8TVB8</accession>
<proteinExistence type="predicted"/>
<gene>
    <name evidence="2" type="ORF">LHYA1_G009167</name>
</gene>
<sequence>MAYIARSYRSRQLLLPLNLVFCGDFNAYNPWWDPLYKACDEEGNTLVDWIDYYDLALLNTPSISTFYCLHMARPININLTLAH</sequence>
<comment type="caution">
    <text evidence="2">The sequence shown here is derived from an EMBL/GenBank/DDBJ whole genome shotgun (WGS) entry which is preliminary data.</text>
</comment>
<dbReference type="GeneID" id="41989365"/>
<name>A0A8H8TVB8_9HELO</name>
<organism evidence="2 3">
    <name type="scientific">Lachnellula hyalina</name>
    <dbReference type="NCBI Taxonomy" id="1316788"/>
    <lineage>
        <taxon>Eukaryota</taxon>
        <taxon>Fungi</taxon>
        <taxon>Dikarya</taxon>
        <taxon>Ascomycota</taxon>
        <taxon>Pezizomycotina</taxon>
        <taxon>Leotiomycetes</taxon>
        <taxon>Helotiales</taxon>
        <taxon>Lachnaceae</taxon>
        <taxon>Lachnellula</taxon>
    </lineage>
</organism>
<dbReference type="OrthoDB" id="3942396at2759"/>
<dbReference type="RefSeq" id="XP_031000878.1">
    <property type="nucleotide sequence ID" value="XM_031154071.1"/>
</dbReference>
<feature type="domain" description="Endonuclease/exonuclease/phosphatase" evidence="1">
    <location>
        <begin position="18"/>
        <end position="63"/>
    </location>
</feature>
<dbReference type="EMBL" id="QGMH01000390">
    <property type="protein sequence ID" value="TVY22090.1"/>
    <property type="molecule type" value="Genomic_DNA"/>
</dbReference>
<evidence type="ECO:0000313" key="2">
    <source>
        <dbReference type="EMBL" id="TVY22090.1"/>
    </source>
</evidence>
<dbReference type="GO" id="GO:0003824">
    <property type="term" value="F:catalytic activity"/>
    <property type="evidence" value="ECO:0007669"/>
    <property type="project" value="InterPro"/>
</dbReference>
<dbReference type="Pfam" id="PF14529">
    <property type="entry name" value="Exo_endo_phos_2"/>
    <property type="match status" value="1"/>
</dbReference>
<reference evidence="2 3" key="1">
    <citation type="submission" date="2018-05" db="EMBL/GenBank/DDBJ databases">
        <title>Genome sequencing and assembly of the regulated plant pathogen Lachnellula willkommii and related sister species for the development of diagnostic species identification markers.</title>
        <authorList>
            <person name="Giroux E."/>
            <person name="Bilodeau G."/>
        </authorList>
    </citation>
    <scope>NUCLEOTIDE SEQUENCE [LARGE SCALE GENOMIC DNA]</scope>
    <source>
        <strain evidence="2 3">CBS 185.66</strain>
    </source>
</reference>
<dbReference type="SUPFAM" id="SSF56219">
    <property type="entry name" value="DNase I-like"/>
    <property type="match status" value="1"/>
</dbReference>
<evidence type="ECO:0000313" key="3">
    <source>
        <dbReference type="Proteomes" id="UP000431533"/>
    </source>
</evidence>
<protein>
    <recommendedName>
        <fullName evidence="1">Endonuclease/exonuclease/phosphatase domain-containing protein</fullName>
    </recommendedName>
</protein>
<dbReference type="InterPro" id="IPR036691">
    <property type="entry name" value="Endo/exonu/phosph_ase_sf"/>
</dbReference>
<evidence type="ECO:0000259" key="1">
    <source>
        <dbReference type="Pfam" id="PF14529"/>
    </source>
</evidence>
<keyword evidence="3" id="KW-1185">Reference proteome</keyword>
<dbReference type="AlphaFoldDB" id="A0A8H8TVB8"/>
<dbReference type="Proteomes" id="UP000431533">
    <property type="component" value="Unassembled WGS sequence"/>
</dbReference>
<dbReference type="Gene3D" id="3.60.10.10">
    <property type="entry name" value="Endonuclease/exonuclease/phosphatase"/>
    <property type="match status" value="1"/>
</dbReference>
<dbReference type="InterPro" id="IPR005135">
    <property type="entry name" value="Endo/exonuclease/phosphatase"/>
</dbReference>